<accession>A0A2T5DWQ1</accession>
<name>A0A2T5DWQ1_VIBSP</name>
<dbReference type="EMBL" id="PIGA01000076">
    <property type="protein sequence ID" value="PTP11472.1"/>
    <property type="molecule type" value="Genomic_DNA"/>
</dbReference>
<protein>
    <recommendedName>
        <fullName evidence="3">DGQHR domain-containing protein</fullName>
    </recommendedName>
</protein>
<dbReference type="AlphaFoldDB" id="A0A2T5DWQ1"/>
<organism evidence="1 2">
    <name type="scientific">Vibrio splendidus</name>
    <dbReference type="NCBI Taxonomy" id="29497"/>
    <lineage>
        <taxon>Bacteria</taxon>
        <taxon>Pseudomonadati</taxon>
        <taxon>Pseudomonadota</taxon>
        <taxon>Gammaproteobacteria</taxon>
        <taxon>Vibrionales</taxon>
        <taxon>Vibrionaceae</taxon>
        <taxon>Vibrio</taxon>
    </lineage>
</organism>
<sequence>MSTVMPIGDLLRTCSLEFLPSHLKSMYSEIQRVASPQRRNGFEDYCFKHLTSSMDVGGVIPPVLIGCMSQVQCELSNEPRHNDVLTVQPEQNFIVDGLNRLSTAAMVLGDCDNSLIKKGADSDARRQRRAKLSVLLEKLSVQVVFIFRKDKALEANDFSQIFADVNGQQQPMSTNKLMKLTRSDEVVVFARELGLLPIVTSHGGMSIDSSRVSEKSEFIITLNTLTRFVLGALGGYKLQSKVRGVREMADGAILTNKHVGQIKKDLSLFFETWIENQGDSYSDDRNGFQVVTTLVQALGLVFHKLWHTCADLLPAERTNIIYQSAKALGKLDYSRRAEHWRNCDCVALTEDGSYKVVTGGASSRVHFAKHLSSKAGVSYTLDSGR</sequence>
<evidence type="ECO:0008006" key="3">
    <source>
        <dbReference type="Google" id="ProtNLM"/>
    </source>
</evidence>
<reference evidence="1 2" key="1">
    <citation type="submission" date="2017-11" db="EMBL/GenBank/DDBJ databases">
        <title>Population delineation of vibrios coincides with oyster pathogenicity.</title>
        <authorList>
            <person name="Bruto M."/>
            <person name="Labreuche Y."/>
            <person name="James A."/>
            <person name="Piel D."/>
            <person name="Chenivesse S."/>
            <person name="Petton B."/>
            <person name="Polz M.F."/>
            <person name="Le Roux F."/>
        </authorList>
    </citation>
    <scope>NUCLEOTIDE SEQUENCE [LARGE SCALE GENOMIC DNA]</scope>
    <source>
        <strain evidence="1 2">1F_55</strain>
    </source>
</reference>
<dbReference type="Pfam" id="PF14072">
    <property type="entry name" value="DndB"/>
    <property type="match status" value="1"/>
</dbReference>
<gene>
    <name evidence="1" type="ORF">CWO36_24675</name>
</gene>
<proteinExistence type="predicted"/>
<evidence type="ECO:0000313" key="1">
    <source>
        <dbReference type="EMBL" id="PTP11472.1"/>
    </source>
</evidence>
<evidence type="ECO:0000313" key="2">
    <source>
        <dbReference type="Proteomes" id="UP000244080"/>
    </source>
</evidence>
<dbReference type="Proteomes" id="UP000244080">
    <property type="component" value="Unassembled WGS sequence"/>
</dbReference>
<comment type="caution">
    <text evidence="1">The sequence shown here is derived from an EMBL/GenBank/DDBJ whole genome shotgun (WGS) entry which is preliminary data.</text>
</comment>
<dbReference type="InterPro" id="IPR017642">
    <property type="entry name" value="DNA_S_mod_DndB"/>
</dbReference>